<dbReference type="PANTHER" id="PTHR30307:SF0">
    <property type="entry name" value="S-ADENOSYLMETHIONINE:TRNA RIBOSYLTRANSFERASE-ISOMERASE"/>
    <property type="match status" value="1"/>
</dbReference>
<dbReference type="NCBIfam" id="NF001140">
    <property type="entry name" value="PRK00147.1"/>
    <property type="match status" value="1"/>
</dbReference>
<comment type="caution">
    <text evidence="6">The sequence shown here is derived from an EMBL/GenBank/DDBJ whole genome shotgun (WGS) entry which is preliminary data.</text>
</comment>
<keyword evidence="4 5" id="KW-0671">Queuosine biosynthesis</keyword>
<evidence type="ECO:0000313" key="6">
    <source>
        <dbReference type="EMBL" id="MBK1826736.1"/>
    </source>
</evidence>
<keyword evidence="2 5" id="KW-0808">Transferase</keyword>
<dbReference type="SUPFAM" id="SSF111337">
    <property type="entry name" value="QueA-like"/>
    <property type="match status" value="1"/>
</dbReference>
<accession>A0A934RCX6</accession>
<dbReference type="GO" id="GO:0005737">
    <property type="term" value="C:cytoplasm"/>
    <property type="evidence" value="ECO:0007669"/>
    <property type="project" value="UniProtKB-SubCell"/>
</dbReference>
<comment type="similarity">
    <text evidence="5">Belongs to the QueA family.</text>
</comment>
<comment type="function">
    <text evidence="5">Transfers and isomerizes the ribose moiety from AdoMet to the 7-aminomethyl group of 7-deazaguanine (preQ1-tRNA) to give epoxyqueuosine (oQ-tRNA).</text>
</comment>
<evidence type="ECO:0000256" key="2">
    <source>
        <dbReference type="ARBA" id="ARBA00022679"/>
    </source>
</evidence>
<keyword evidence="1 5" id="KW-0963">Cytoplasm</keyword>
<sequence>MDLAVSLRTADFHYDLPDELIASRPLPDRAASRMMVVHRDTGVIEHRMFRDFPSFLKAEDLLVLNDTRVIPARVFSDDGKIELLCLDRLAPTEWRCLVKPGKKMKVGRKVTVGAVEGEVIEVFDNGDRLIRWQEEVDLDAHGHLALPHYMGRADEDADRERYQTVFAREEGAIAAPTAGLHFTPEMLESIDHTFLTLHVGVGTFRPVSVENPEEHDMHSERYHLSKQSAERINAAGRVVAVGTTVTRVLETLANRDGSGRVKAEDQGGETDIFIYPPHDFGAVDVLLTNFHLPESTLIMLVSALAGKDLVMEAYREAVRERYRFYSYGDCMLVL</sequence>
<protein>
    <recommendedName>
        <fullName evidence="5">S-adenosylmethionine:tRNA ribosyltransferase-isomerase</fullName>
        <ecNumber evidence="5">2.4.99.17</ecNumber>
    </recommendedName>
    <alternativeName>
        <fullName evidence="5">Queuosine biosynthesis protein QueA</fullName>
    </alternativeName>
</protein>
<keyword evidence="6" id="KW-0328">Glycosyltransferase</keyword>
<evidence type="ECO:0000256" key="3">
    <source>
        <dbReference type="ARBA" id="ARBA00022691"/>
    </source>
</evidence>
<comment type="subcellular location">
    <subcellularLocation>
        <location evidence="5">Cytoplasm</location>
    </subcellularLocation>
</comment>
<dbReference type="AlphaFoldDB" id="A0A934RCX6"/>
<evidence type="ECO:0000256" key="4">
    <source>
        <dbReference type="ARBA" id="ARBA00022785"/>
    </source>
</evidence>
<dbReference type="InterPro" id="IPR042118">
    <property type="entry name" value="QueA_dom1"/>
</dbReference>
<dbReference type="Gene3D" id="2.40.10.240">
    <property type="entry name" value="QueA-like"/>
    <property type="match status" value="1"/>
</dbReference>
<dbReference type="PANTHER" id="PTHR30307">
    <property type="entry name" value="S-ADENOSYLMETHIONINE:TRNA RIBOSYLTRANSFERASE-ISOMERASE"/>
    <property type="match status" value="1"/>
</dbReference>
<organism evidence="6 7">
    <name type="scientific">Haloferula rosea</name>
    <dbReference type="NCBI Taxonomy" id="490093"/>
    <lineage>
        <taxon>Bacteria</taxon>
        <taxon>Pseudomonadati</taxon>
        <taxon>Verrucomicrobiota</taxon>
        <taxon>Verrucomicrobiia</taxon>
        <taxon>Verrucomicrobiales</taxon>
        <taxon>Verrucomicrobiaceae</taxon>
        <taxon>Haloferula</taxon>
    </lineage>
</organism>
<proteinExistence type="inferred from homology"/>
<reference evidence="6" key="1">
    <citation type="submission" date="2021-01" db="EMBL/GenBank/DDBJ databases">
        <title>Modified the classification status of verrucomicrobia.</title>
        <authorList>
            <person name="Feng X."/>
        </authorList>
    </citation>
    <scope>NUCLEOTIDE SEQUENCE</scope>
    <source>
        <strain evidence="6">KCTC 22201</strain>
    </source>
</reference>
<comment type="pathway">
    <text evidence="5">tRNA modification; tRNA-queuosine biosynthesis.</text>
</comment>
<name>A0A934RCX6_9BACT</name>
<evidence type="ECO:0000256" key="1">
    <source>
        <dbReference type="ARBA" id="ARBA00022490"/>
    </source>
</evidence>
<dbReference type="InterPro" id="IPR042119">
    <property type="entry name" value="QueA_dom2"/>
</dbReference>
<dbReference type="Gene3D" id="3.40.1780.10">
    <property type="entry name" value="QueA-like"/>
    <property type="match status" value="1"/>
</dbReference>
<dbReference type="Proteomes" id="UP000658278">
    <property type="component" value="Unassembled WGS sequence"/>
</dbReference>
<evidence type="ECO:0000256" key="5">
    <source>
        <dbReference type="HAMAP-Rule" id="MF_00113"/>
    </source>
</evidence>
<keyword evidence="7" id="KW-1185">Reference proteome</keyword>
<evidence type="ECO:0000313" key="7">
    <source>
        <dbReference type="Proteomes" id="UP000658278"/>
    </source>
</evidence>
<dbReference type="InterPro" id="IPR036100">
    <property type="entry name" value="QueA_sf"/>
</dbReference>
<comment type="catalytic activity">
    <reaction evidence="5">
        <text>7-aminomethyl-7-carbaguanosine(34) in tRNA + S-adenosyl-L-methionine = epoxyqueuosine(34) in tRNA + adenine + L-methionine + 2 H(+)</text>
        <dbReference type="Rhea" id="RHEA:32155"/>
        <dbReference type="Rhea" id="RHEA-COMP:10342"/>
        <dbReference type="Rhea" id="RHEA-COMP:18582"/>
        <dbReference type="ChEBI" id="CHEBI:15378"/>
        <dbReference type="ChEBI" id="CHEBI:16708"/>
        <dbReference type="ChEBI" id="CHEBI:57844"/>
        <dbReference type="ChEBI" id="CHEBI:59789"/>
        <dbReference type="ChEBI" id="CHEBI:82833"/>
        <dbReference type="ChEBI" id="CHEBI:194443"/>
        <dbReference type="EC" id="2.4.99.17"/>
    </reaction>
</comment>
<dbReference type="EMBL" id="JAENII010000004">
    <property type="protein sequence ID" value="MBK1826736.1"/>
    <property type="molecule type" value="Genomic_DNA"/>
</dbReference>
<keyword evidence="3 5" id="KW-0949">S-adenosyl-L-methionine</keyword>
<dbReference type="InterPro" id="IPR003699">
    <property type="entry name" value="QueA"/>
</dbReference>
<dbReference type="EC" id="2.4.99.17" evidence="5"/>
<dbReference type="GO" id="GO:0051075">
    <property type="term" value="F:S-adenosylmethionine:tRNA ribosyltransferase-isomerase activity"/>
    <property type="evidence" value="ECO:0007669"/>
    <property type="project" value="UniProtKB-EC"/>
</dbReference>
<dbReference type="NCBIfam" id="TIGR00113">
    <property type="entry name" value="queA"/>
    <property type="match status" value="1"/>
</dbReference>
<dbReference type="GO" id="GO:0008616">
    <property type="term" value="P:tRNA queuosine(34) biosynthetic process"/>
    <property type="evidence" value="ECO:0007669"/>
    <property type="project" value="UniProtKB-UniRule"/>
</dbReference>
<comment type="subunit">
    <text evidence="5">Monomer.</text>
</comment>
<dbReference type="Pfam" id="PF02547">
    <property type="entry name" value="Queuosine_synth"/>
    <property type="match status" value="1"/>
</dbReference>
<gene>
    <name evidence="5 6" type="primary">queA</name>
    <name evidence="6" type="ORF">JIN81_06885</name>
</gene>
<dbReference type="HAMAP" id="MF_00113">
    <property type="entry name" value="QueA"/>
    <property type="match status" value="1"/>
</dbReference>